<dbReference type="EMBL" id="PP845445">
    <property type="protein sequence ID" value="XDG24196.1"/>
    <property type="molecule type" value="Genomic_RNA"/>
</dbReference>
<dbReference type="EMBL" id="PP845447">
    <property type="protein sequence ID" value="XDG24222.1"/>
    <property type="molecule type" value="Genomic_RNA"/>
</dbReference>
<proteinExistence type="predicted"/>
<sequence length="62" mass="7531">MLLNLFVTFYLTIFGLPPTLWAYFPNTILFVSFCFSIIFNIFFYWVSEYFGFVTFYRHTLLS</sequence>
<evidence type="ECO:0000256" key="1">
    <source>
        <dbReference type="SAM" id="Phobius"/>
    </source>
</evidence>
<evidence type="ECO:0000313" key="4">
    <source>
        <dbReference type="EMBL" id="XDG24183.1"/>
    </source>
</evidence>
<evidence type="ECO:0000313" key="6">
    <source>
        <dbReference type="EMBL" id="XDG24209.1"/>
    </source>
</evidence>
<evidence type="ECO:0000313" key="5">
    <source>
        <dbReference type="EMBL" id="XDG24196.1"/>
    </source>
</evidence>
<keyword evidence="1" id="KW-0472">Membrane</keyword>
<dbReference type="EMBL" id="PP845442">
    <property type="protein sequence ID" value="XDG24157.1"/>
    <property type="molecule type" value="Genomic_RNA"/>
</dbReference>
<protein>
    <submittedName>
        <fullName evidence="2">Uncharacterized protein</fullName>
    </submittedName>
</protein>
<organism evidence="2">
    <name type="scientific">Bird gammacoronavirus AnasCN24</name>
    <dbReference type="NCBI Taxonomy" id="3237959"/>
    <lineage>
        <taxon>Viruses</taxon>
        <taxon>Riboviria</taxon>
        <taxon>Orthornavirae</taxon>
        <taxon>Pisuviricota</taxon>
        <taxon>Pisoniviricetes</taxon>
        <taxon>Nidovirales</taxon>
        <taxon>Cornidovirineae</taxon>
        <taxon>Coronaviridae</taxon>
        <taxon>Orthocoronavirinae</taxon>
        <taxon>Gammacoronavirus</taxon>
    </lineage>
</organism>
<feature type="transmembrane region" description="Helical" evidence="1">
    <location>
        <begin position="20"/>
        <end position="46"/>
    </location>
</feature>
<keyword evidence="1" id="KW-1133">Transmembrane helix</keyword>
<reference evidence="2" key="1">
    <citation type="submission" date="2024-05" db="EMBL/GenBank/DDBJ databases">
        <title>Avian Migration-Mediated Cross-Species Transmission and Recombination Shaping the Diversity of Gammacoronaviruses and Deltacoronaviruses.</title>
        <authorList>
            <person name="Han Y."/>
            <person name="Xu P."/>
            <person name="Xu Y."/>
            <person name="Wang Y."/>
            <person name="Hu J."/>
            <person name="Ma M."/>
            <person name="Li Z."/>
            <person name="Bo S."/>
            <person name="Zhao C."/>
            <person name="Ji L."/>
            <person name="Yuan Y."/>
            <person name="Zhao W."/>
            <person name="Wang J."/>
            <person name="Jin Q."/>
            <person name="Wu Z."/>
            <person name="He G."/>
        </authorList>
    </citation>
    <scope>NUCLEOTIDE SEQUENCE</scope>
    <source>
        <strain evidence="6">AvAa-GammaCoV/SH21-SH145</strain>
        <strain evidence="4">AvAc-GammaCoV/SH21-SH116</strain>
        <strain evidence="2">AvAp-GammaCoV/SH21-SH201</strain>
        <strain evidence="5">AvAp-GammaCoV/SH22-SH319</strain>
        <strain evidence="3">AvAz-GammaCoV/SH19-SH17B</strain>
        <strain evidence="7">AvAz-GammaCoV/SH22-SH309</strain>
    </source>
</reference>
<evidence type="ECO:0000313" key="7">
    <source>
        <dbReference type="EMBL" id="XDG24222.1"/>
    </source>
</evidence>
<dbReference type="EMBL" id="PP845444">
    <property type="protein sequence ID" value="XDG24183.1"/>
    <property type="molecule type" value="Genomic_RNA"/>
</dbReference>
<evidence type="ECO:0000313" key="2">
    <source>
        <dbReference type="EMBL" id="XDG24157.1"/>
    </source>
</evidence>
<keyword evidence="1" id="KW-0812">Transmembrane</keyword>
<evidence type="ECO:0000313" key="3">
    <source>
        <dbReference type="EMBL" id="XDG24170.1"/>
    </source>
</evidence>
<accession>A0AB39AER0</accession>
<dbReference type="EMBL" id="PP845443">
    <property type="protein sequence ID" value="XDG24170.1"/>
    <property type="molecule type" value="Genomic_RNA"/>
</dbReference>
<dbReference type="EMBL" id="PP845446">
    <property type="protein sequence ID" value="XDG24209.1"/>
    <property type="molecule type" value="Genomic_RNA"/>
</dbReference>
<name>A0AB39AER0_9GAMC</name>